<keyword evidence="2" id="KW-1133">Transmembrane helix</keyword>
<dbReference type="EMBL" id="JBFTWV010000164">
    <property type="protein sequence ID" value="KAL2784853.1"/>
    <property type="molecule type" value="Genomic_DNA"/>
</dbReference>
<protein>
    <submittedName>
        <fullName evidence="4">ASST-domain-containing protein</fullName>
    </submittedName>
</protein>
<name>A0ABR4FNL1_9EURO</name>
<dbReference type="Proteomes" id="UP001610563">
    <property type="component" value="Unassembled WGS sequence"/>
</dbReference>
<feature type="region of interest" description="Disordered" evidence="1">
    <location>
        <begin position="519"/>
        <end position="541"/>
    </location>
</feature>
<sequence>MLFTSILVSLALASAFAEAENDDDLMSFVTLPKVRALKFDITYQDRDAVAPGYWFVAPYGVIDPEVPTNRYQPCQIGPYIYDADGMLIWAGSCMFDNRNVFDFKAANNIDDQSHLSFILQHAYHDDGSDKGYGYVLDQHYNEEYKVPVTNNLGAFNMHEFNVLDGGKTALACLYRSEYTDLSALSRPEDHGWILAGGLVELDTKTGDVLFEWSSFNNVLVDESVKVHSDSPGGDRPGWDYIHVNSADKNALGDYLLSGRFTGTLYYISKEGEIVWRLGGKYSDFDMDFTFSKQHHARFLESNGTHHLVSFLNNASDEGENEEGVSSALYVQLDTTASPMTARVVRRINRPDNGLTRLRGNVQALPNGNTFVGWSERGYQSEHAADGKVLMEAKFASTRFSSYRSYKYPFTGRPISPPDVVSSVYGTSEMDMTTVFYVSWNGATDVASWRFYARSSEGGSPVLVGETTKTDFETMYIAEGYLDWVSVEAVDKDANHLGKSEVYRTTTPSNWQHAGFQVESVPEPDDPAALHSTEEEHEDEHEHDMEGMVMDDTESHLDPEEAAKAVEKAFEMVRGVGGLLIFILVTCSLGGLLAGVYYYLRRRRSRAYYEVPSDEAESEPMAPS</sequence>
<dbReference type="Pfam" id="PF14269">
    <property type="entry name" value="Arylsulfotran_2"/>
    <property type="match status" value="1"/>
</dbReference>
<evidence type="ECO:0000313" key="5">
    <source>
        <dbReference type="Proteomes" id="UP001610563"/>
    </source>
</evidence>
<proteinExistence type="predicted"/>
<feature type="transmembrane region" description="Helical" evidence="2">
    <location>
        <begin position="575"/>
        <end position="599"/>
    </location>
</feature>
<gene>
    <name evidence="4" type="ORF">BJX66DRAFT_76030</name>
</gene>
<organism evidence="4 5">
    <name type="scientific">Aspergillus keveii</name>
    <dbReference type="NCBI Taxonomy" id="714993"/>
    <lineage>
        <taxon>Eukaryota</taxon>
        <taxon>Fungi</taxon>
        <taxon>Dikarya</taxon>
        <taxon>Ascomycota</taxon>
        <taxon>Pezizomycotina</taxon>
        <taxon>Eurotiomycetes</taxon>
        <taxon>Eurotiomycetidae</taxon>
        <taxon>Eurotiales</taxon>
        <taxon>Aspergillaceae</taxon>
        <taxon>Aspergillus</taxon>
        <taxon>Aspergillus subgen. Nidulantes</taxon>
    </lineage>
</organism>
<reference evidence="4 5" key="1">
    <citation type="submission" date="2024-07" db="EMBL/GenBank/DDBJ databases">
        <title>Section-level genome sequencing and comparative genomics of Aspergillus sections Usti and Cavernicolus.</title>
        <authorList>
            <consortium name="Lawrence Berkeley National Laboratory"/>
            <person name="Nybo J.L."/>
            <person name="Vesth T.C."/>
            <person name="Theobald S."/>
            <person name="Frisvad J.C."/>
            <person name="Larsen T.O."/>
            <person name="Kjaerboelling I."/>
            <person name="Rothschild-Mancinelli K."/>
            <person name="Lyhne E.K."/>
            <person name="Kogle M.E."/>
            <person name="Barry K."/>
            <person name="Clum A."/>
            <person name="Na H."/>
            <person name="Ledsgaard L."/>
            <person name="Lin J."/>
            <person name="Lipzen A."/>
            <person name="Kuo A."/>
            <person name="Riley R."/>
            <person name="Mondo S."/>
            <person name="Labutti K."/>
            <person name="Haridas S."/>
            <person name="Pangalinan J."/>
            <person name="Salamov A.A."/>
            <person name="Simmons B.A."/>
            <person name="Magnuson J.K."/>
            <person name="Chen J."/>
            <person name="Drula E."/>
            <person name="Henrissat B."/>
            <person name="Wiebenga A."/>
            <person name="Lubbers R.J."/>
            <person name="Gomes A.C."/>
            <person name="Makela M.R."/>
            <person name="Stajich J."/>
            <person name="Grigoriev I.V."/>
            <person name="Mortensen U.H."/>
            <person name="De Vries R.P."/>
            <person name="Baker S.E."/>
            <person name="Andersen M.R."/>
        </authorList>
    </citation>
    <scope>NUCLEOTIDE SEQUENCE [LARGE SCALE GENOMIC DNA]</scope>
    <source>
        <strain evidence="4 5">CBS 209.92</strain>
    </source>
</reference>
<evidence type="ECO:0000256" key="2">
    <source>
        <dbReference type="SAM" id="Phobius"/>
    </source>
</evidence>
<dbReference type="InterPro" id="IPR039535">
    <property type="entry name" value="ASST-like"/>
</dbReference>
<dbReference type="PANTHER" id="PTHR35340">
    <property type="entry name" value="PQQ ENZYME REPEAT PROTEIN-RELATED"/>
    <property type="match status" value="1"/>
</dbReference>
<keyword evidence="3" id="KW-0732">Signal</keyword>
<dbReference type="InterPro" id="IPR053143">
    <property type="entry name" value="Arylsulfate_ST"/>
</dbReference>
<feature type="signal peptide" evidence="3">
    <location>
        <begin position="1"/>
        <end position="19"/>
    </location>
</feature>
<feature type="chain" id="PRO_5046854182" evidence="3">
    <location>
        <begin position="20"/>
        <end position="623"/>
    </location>
</feature>
<dbReference type="PANTHER" id="PTHR35340:SF8">
    <property type="entry name" value="ASST-DOMAIN-CONTAINING PROTEIN"/>
    <property type="match status" value="1"/>
</dbReference>
<keyword evidence="2" id="KW-0472">Membrane</keyword>
<keyword evidence="2" id="KW-0812">Transmembrane</keyword>
<accession>A0ABR4FNL1</accession>
<evidence type="ECO:0000256" key="1">
    <source>
        <dbReference type="SAM" id="MobiDB-lite"/>
    </source>
</evidence>
<evidence type="ECO:0000256" key="3">
    <source>
        <dbReference type="SAM" id="SignalP"/>
    </source>
</evidence>
<keyword evidence="5" id="KW-1185">Reference proteome</keyword>
<comment type="caution">
    <text evidence="4">The sequence shown here is derived from an EMBL/GenBank/DDBJ whole genome shotgun (WGS) entry which is preliminary data.</text>
</comment>
<evidence type="ECO:0000313" key="4">
    <source>
        <dbReference type="EMBL" id="KAL2784853.1"/>
    </source>
</evidence>